<dbReference type="PANTHER" id="PTHR33286:SF54">
    <property type="entry name" value="BIFUNCTIONAL INHIBITOR_LIPID-TRANSFER PROTEIN_SEED STORAGE 2S ALBUMIN SUPERFAMILY PROTEIN"/>
    <property type="match status" value="1"/>
</dbReference>
<protein>
    <recommendedName>
        <fullName evidence="4">Bifunctional inhibitor/plant lipid transfer protein/seed storage helical domain-containing protein</fullName>
    </recommendedName>
</protein>
<name>A0A0D9V668_9ORYZ</name>
<dbReference type="Proteomes" id="UP000032180">
    <property type="component" value="Chromosome 1"/>
</dbReference>
<reference evidence="2" key="3">
    <citation type="submission" date="2015-04" db="UniProtKB">
        <authorList>
            <consortium name="EnsemblPlants"/>
        </authorList>
    </citation>
    <scope>IDENTIFICATION</scope>
</reference>
<evidence type="ECO:0000256" key="1">
    <source>
        <dbReference type="SAM" id="SignalP"/>
    </source>
</evidence>
<dbReference type="AlphaFoldDB" id="A0A0D9V668"/>
<accession>A0A0D9V668</accession>
<evidence type="ECO:0000313" key="2">
    <source>
        <dbReference type="EnsemblPlants" id="LPERR01G27830.1"/>
    </source>
</evidence>
<organism evidence="2 3">
    <name type="scientific">Leersia perrieri</name>
    <dbReference type="NCBI Taxonomy" id="77586"/>
    <lineage>
        <taxon>Eukaryota</taxon>
        <taxon>Viridiplantae</taxon>
        <taxon>Streptophyta</taxon>
        <taxon>Embryophyta</taxon>
        <taxon>Tracheophyta</taxon>
        <taxon>Spermatophyta</taxon>
        <taxon>Magnoliopsida</taxon>
        <taxon>Liliopsida</taxon>
        <taxon>Poales</taxon>
        <taxon>Poaceae</taxon>
        <taxon>BOP clade</taxon>
        <taxon>Oryzoideae</taxon>
        <taxon>Oryzeae</taxon>
        <taxon>Oryzinae</taxon>
        <taxon>Leersia</taxon>
    </lineage>
</organism>
<dbReference type="STRING" id="77586.A0A0D9V668"/>
<dbReference type="EnsemblPlants" id="LPERR01G27830.1">
    <property type="protein sequence ID" value="LPERR01G27830.1"/>
    <property type="gene ID" value="LPERR01G27830"/>
</dbReference>
<dbReference type="Gramene" id="LPERR01G27830.1">
    <property type="protein sequence ID" value="LPERR01G27830.1"/>
    <property type="gene ID" value="LPERR01G27830"/>
</dbReference>
<proteinExistence type="predicted"/>
<feature type="signal peptide" evidence="1">
    <location>
        <begin position="1"/>
        <end position="21"/>
    </location>
</feature>
<sequence length="131" mass="14838">MGKLFGVFLVMSLFLAMAVHTKSDDLDDLKDLIACVPYVLCPANPKTKPSDACCKAIQKLDSSSIWSMVITKETEKSVCMENVKYAINYCKKPFQLGSRLHNSFSTRIIRCHWREDTDFVFGICVICEAHH</sequence>
<feature type="chain" id="PRO_5002347556" description="Bifunctional inhibitor/plant lipid transfer protein/seed storage helical domain-containing protein" evidence="1">
    <location>
        <begin position="22"/>
        <end position="131"/>
    </location>
</feature>
<keyword evidence="1" id="KW-0732">Signal</keyword>
<keyword evidence="3" id="KW-1185">Reference proteome</keyword>
<reference evidence="2 3" key="1">
    <citation type="submission" date="2012-08" db="EMBL/GenBank/DDBJ databases">
        <title>Oryza genome evolution.</title>
        <authorList>
            <person name="Wing R.A."/>
        </authorList>
    </citation>
    <scope>NUCLEOTIDE SEQUENCE</scope>
</reference>
<dbReference type="PANTHER" id="PTHR33286">
    <property type="entry name" value="BIFUNCTIONAL INHIBITOR/LIPID-TRANSFER PROTEIN/SEED STORAGE 2S ALBUMIN SUPERFAMILY PROTEIN"/>
    <property type="match status" value="1"/>
</dbReference>
<dbReference type="HOGENOM" id="CLU_141918_1_0_1"/>
<evidence type="ECO:0008006" key="4">
    <source>
        <dbReference type="Google" id="ProtNLM"/>
    </source>
</evidence>
<evidence type="ECO:0000313" key="3">
    <source>
        <dbReference type="Proteomes" id="UP000032180"/>
    </source>
</evidence>
<reference evidence="3" key="2">
    <citation type="submission" date="2013-12" db="EMBL/GenBank/DDBJ databases">
        <authorList>
            <person name="Yu Y."/>
            <person name="Lee S."/>
            <person name="de Baynast K."/>
            <person name="Wissotski M."/>
            <person name="Liu L."/>
            <person name="Talag J."/>
            <person name="Goicoechea J."/>
            <person name="Angelova A."/>
            <person name="Jetty R."/>
            <person name="Kudrna D."/>
            <person name="Golser W."/>
            <person name="Rivera L."/>
            <person name="Zhang J."/>
            <person name="Wing R."/>
        </authorList>
    </citation>
    <scope>NUCLEOTIDE SEQUENCE</scope>
</reference>